<protein>
    <submittedName>
        <fullName evidence="1">Uncharacterized protein</fullName>
    </submittedName>
</protein>
<accession>B7KAP4</accession>
<dbReference type="HOGENOM" id="CLU_140872_1_0_3"/>
<dbReference type="EMBL" id="CP001291">
    <property type="protein sequence ID" value="ACK68716.1"/>
    <property type="molecule type" value="Genomic_DNA"/>
</dbReference>
<organism evidence="1 2">
    <name type="scientific">Gloeothece citriformis (strain PCC 7424)</name>
    <name type="common">Cyanothece sp. (strain PCC 7424)</name>
    <dbReference type="NCBI Taxonomy" id="65393"/>
    <lineage>
        <taxon>Bacteria</taxon>
        <taxon>Bacillati</taxon>
        <taxon>Cyanobacteriota</taxon>
        <taxon>Cyanophyceae</taxon>
        <taxon>Oscillatoriophycideae</taxon>
        <taxon>Chroococcales</taxon>
        <taxon>Aphanothecaceae</taxon>
        <taxon>Gloeothece</taxon>
        <taxon>Gloeothece citriformis</taxon>
    </lineage>
</organism>
<dbReference type="Proteomes" id="UP000002384">
    <property type="component" value="Chromosome"/>
</dbReference>
<evidence type="ECO:0000313" key="1">
    <source>
        <dbReference type="EMBL" id="ACK68716.1"/>
    </source>
</evidence>
<sequence length="156" mass="17756">MLKRLPTKLGLNYRGCHQGILSGIIILTHVLNGCAETKSLQCQKIFKIADEMTQETKTLTNSGQEINMKTWLVAADELEQGAQDMEKIEISDQTLQQYQVGFAEVYQDYAEATREIVKAWETKDRIAGKSAQEKVRRANKRERELGEKINTYCQGD</sequence>
<dbReference type="KEGG" id="cyc:PCC7424_0248"/>
<dbReference type="AlphaFoldDB" id="B7KAP4"/>
<proteinExistence type="predicted"/>
<dbReference type="STRING" id="65393.PCC7424_0248"/>
<gene>
    <name evidence="1" type="ordered locus">PCC7424_0248</name>
</gene>
<dbReference type="eggNOG" id="ENOG5032S1I">
    <property type="taxonomic scope" value="Bacteria"/>
</dbReference>
<dbReference type="RefSeq" id="WP_012597666.1">
    <property type="nucleotide sequence ID" value="NC_011729.1"/>
</dbReference>
<reference evidence="2" key="1">
    <citation type="journal article" date="2011" name="MBio">
        <title>Novel metabolic attributes of the genus Cyanothece, comprising a group of unicellular nitrogen-fixing Cyanobacteria.</title>
        <authorList>
            <person name="Bandyopadhyay A."/>
            <person name="Elvitigala T."/>
            <person name="Welsh E."/>
            <person name="Stockel J."/>
            <person name="Liberton M."/>
            <person name="Min H."/>
            <person name="Sherman L.A."/>
            <person name="Pakrasi H.B."/>
        </authorList>
    </citation>
    <scope>NUCLEOTIDE SEQUENCE [LARGE SCALE GENOMIC DNA]</scope>
    <source>
        <strain evidence="2">PCC 7424</strain>
    </source>
</reference>
<keyword evidence="2" id="KW-1185">Reference proteome</keyword>
<evidence type="ECO:0000313" key="2">
    <source>
        <dbReference type="Proteomes" id="UP000002384"/>
    </source>
</evidence>
<name>B7KAP4_GLOC7</name>